<sequence>MDTEAQLGLLQSLEMLWDEKDTHEPDAIDAKADTPMHHSLETLDDLCAINTVRTVSDTQLASPVTKVAPGLPSPQPLVDRSGIDLFQAPPKRLRAFSESNVKGAEEDSPSQSTWLPTDIIIRDFARIQLVSSPDSKSSLPTPFQLAIRRRRSQPLELTRHIIPVATTIKLKSATEDKSAHATGPPDLSPKHVGKHPAPYIMPSLTDLEKILYPTLVDAILLSDYADTFPNRCFCSLVLHEIQCNLPTMRLDLHGPRNHRHLQTQLRCILSQNTIVLDKLLRLYGDALRLHAHARMNSRPMVLDTCNEFVGLLIEDVFMLPRHPIFDQIDELERLERAVEVGPDDEYFVDRTGIRAGLRKSMEKGRRKIRVFKYKRDKRVVRSKGRRWDFTS</sequence>
<proteinExistence type="predicted"/>
<protein>
    <submittedName>
        <fullName evidence="2">Uncharacterized protein</fullName>
    </submittedName>
</protein>
<accession>W6YTU0</accession>
<dbReference type="EMBL" id="KI964583">
    <property type="protein sequence ID" value="EUC34936.1"/>
    <property type="molecule type" value="Genomic_DNA"/>
</dbReference>
<dbReference type="HOGENOM" id="CLU_707857_0_0_1"/>
<evidence type="ECO:0000313" key="2">
    <source>
        <dbReference type="EMBL" id="EUC34936.1"/>
    </source>
</evidence>
<organism evidence="2 3">
    <name type="scientific">Cochliobolus carbonum (strain 26-R-13)</name>
    <name type="common">Maize leaf spot fungus</name>
    <name type="synonym">Bipolaris zeicola</name>
    <dbReference type="NCBI Taxonomy" id="930089"/>
    <lineage>
        <taxon>Eukaryota</taxon>
        <taxon>Fungi</taxon>
        <taxon>Dikarya</taxon>
        <taxon>Ascomycota</taxon>
        <taxon>Pezizomycotina</taxon>
        <taxon>Dothideomycetes</taxon>
        <taxon>Pleosporomycetidae</taxon>
        <taxon>Pleosporales</taxon>
        <taxon>Pleosporineae</taxon>
        <taxon>Pleosporaceae</taxon>
        <taxon>Bipolaris</taxon>
    </lineage>
</organism>
<evidence type="ECO:0000313" key="3">
    <source>
        <dbReference type="Proteomes" id="UP000053841"/>
    </source>
</evidence>
<dbReference type="AlphaFoldDB" id="W6YTU0"/>
<gene>
    <name evidence="2" type="ORF">COCCADRAFT_35509</name>
</gene>
<name>W6YTU0_COCC2</name>
<dbReference type="GeneID" id="19148021"/>
<dbReference type="RefSeq" id="XP_007710782.1">
    <property type="nucleotide sequence ID" value="XM_007712592.1"/>
</dbReference>
<keyword evidence="3" id="KW-1185">Reference proteome</keyword>
<feature type="region of interest" description="Disordered" evidence="1">
    <location>
        <begin position="173"/>
        <end position="192"/>
    </location>
</feature>
<dbReference type="Proteomes" id="UP000053841">
    <property type="component" value="Unassembled WGS sequence"/>
</dbReference>
<dbReference type="KEGG" id="bze:COCCADRAFT_35509"/>
<reference evidence="2 3" key="1">
    <citation type="journal article" date="2013" name="PLoS Genet.">
        <title>Comparative genome structure, secondary metabolite, and effector coding capacity across Cochliobolus pathogens.</title>
        <authorList>
            <person name="Condon B.J."/>
            <person name="Leng Y."/>
            <person name="Wu D."/>
            <person name="Bushley K.E."/>
            <person name="Ohm R.A."/>
            <person name="Otillar R."/>
            <person name="Martin J."/>
            <person name="Schackwitz W."/>
            <person name="Grimwood J."/>
            <person name="MohdZainudin N."/>
            <person name="Xue C."/>
            <person name="Wang R."/>
            <person name="Manning V.A."/>
            <person name="Dhillon B."/>
            <person name="Tu Z.J."/>
            <person name="Steffenson B.J."/>
            <person name="Salamov A."/>
            <person name="Sun H."/>
            <person name="Lowry S."/>
            <person name="LaButti K."/>
            <person name="Han J."/>
            <person name="Copeland A."/>
            <person name="Lindquist E."/>
            <person name="Barry K."/>
            <person name="Schmutz J."/>
            <person name="Baker S.E."/>
            <person name="Ciuffetti L.M."/>
            <person name="Grigoriev I.V."/>
            <person name="Zhong S."/>
            <person name="Turgeon B.G."/>
        </authorList>
    </citation>
    <scope>NUCLEOTIDE SEQUENCE [LARGE SCALE GENOMIC DNA]</scope>
    <source>
        <strain evidence="2 3">26-R-13</strain>
    </source>
</reference>
<evidence type="ECO:0000256" key="1">
    <source>
        <dbReference type="SAM" id="MobiDB-lite"/>
    </source>
</evidence>
<dbReference type="OrthoDB" id="3686859at2759"/>